<dbReference type="EMBL" id="CSTE01000001">
    <property type="protein sequence ID" value="CQR49053.1"/>
    <property type="molecule type" value="Genomic_DNA"/>
</dbReference>
<proteinExistence type="predicted"/>
<dbReference type="Proteomes" id="UP000198902">
    <property type="component" value="Unassembled WGS sequence"/>
</dbReference>
<evidence type="ECO:0000313" key="2">
    <source>
        <dbReference type="Proteomes" id="UP000198902"/>
    </source>
</evidence>
<protein>
    <submittedName>
        <fullName evidence="1">Uncharacterized protein</fullName>
    </submittedName>
</protein>
<keyword evidence="2" id="KW-1185">Reference proteome</keyword>
<organism evidence="1 2">
    <name type="scientific">Haloferax massiliensis</name>
    <dbReference type="NCBI Taxonomy" id="1476858"/>
    <lineage>
        <taxon>Archaea</taxon>
        <taxon>Methanobacteriati</taxon>
        <taxon>Methanobacteriota</taxon>
        <taxon>Stenosarchaea group</taxon>
        <taxon>Halobacteria</taxon>
        <taxon>Halobacteriales</taxon>
        <taxon>Haloferacaceae</taxon>
        <taxon>Haloferax</taxon>
    </lineage>
</organism>
<name>A0A0D6JN66_9EURY</name>
<dbReference type="AlphaFoldDB" id="A0A0D6JN66"/>
<evidence type="ECO:0000313" key="1">
    <source>
        <dbReference type="EMBL" id="CQR49053.1"/>
    </source>
</evidence>
<dbReference type="OrthoDB" id="165318at2157"/>
<gene>
    <name evidence="1" type="ORF">BN996_00508</name>
</gene>
<accession>A0A0D6JN66</accession>
<sequence length="146" mass="16741">MGLSGTIDSSVYEGLKDVLQRHPAVTSVSYEPDSIVKKFIQAEVDPNRVVPTTGPESPTLDVEWRFVGDVSQFRIHYADPNTGFNCGWHRDDDHPELGAVHFQYSLPDREETNHEATQFEKQIPTEILWTVLDRLFQERLPELTME</sequence>
<reference evidence="2" key="1">
    <citation type="submission" date="2015-03" db="EMBL/GenBank/DDBJ databases">
        <authorList>
            <person name="Urmite Genomes"/>
        </authorList>
    </citation>
    <scope>NUCLEOTIDE SEQUENCE [LARGE SCALE GENOMIC DNA]</scope>
    <source>
        <strain evidence="2">Arc-Hr</strain>
    </source>
</reference>